<dbReference type="InterPro" id="IPR052168">
    <property type="entry name" value="Cytochrome_b561_oxidase"/>
</dbReference>
<accession>A0A381EBT1</accession>
<evidence type="ECO:0000256" key="7">
    <source>
        <dbReference type="ARBA" id="ARBA00022723"/>
    </source>
</evidence>
<comment type="similarity">
    <text evidence="12">Belongs to the cytochrome b561 family.</text>
</comment>
<keyword evidence="9 13" id="KW-1133">Transmembrane helix</keyword>
<evidence type="ECO:0000256" key="6">
    <source>
        <dbReference type="ARBA" id="ARBA00022692"/>
    </source>
</evidence>
<evidence type="ECO:0000256" key="9">
    <source>
        <dbReference type="ARBA" id="ARBA00022989"/>
    </source>
</evidence>
<keyword evidence="10" id="KW-0408">Iron</keyword>
<evidence type="ECO:0000256" key="13">
    <source>
        <dbReference type="SAM" id="Phobius"/>
    </source>
</evidence>
<dbReference type="GO" id="GO:0022904">
    <property type="term" value="P:respiratory electron transport chain"/>
    <property type="evidence" value="ECO:0007669"/>
    <property type="project" value="InterPro"/>
</dbReference>
<feature type="transmembrane region" description="Helical" evidence="13">
    <location>
        <begin position="83"/>
        <end position="101"/>
    </location>
</feature>
<sequence>MKTDNSQYYGSVTRLLHWLMAACFFFMFATAIAWNLNGELKFLMGPHKAVGFVLMALAVLRFIWMLRQKERPANAWIAKAGHWALYALMLIVPALAIARQIGRGQQNQTLIDLGNNWHGELGWVFLVLIIGHIGMAVVHRLKGDNLLPRIWGKHE</sequence>
<evidence type="ECO:0000256" key="3">
    <source>
        <dbReference type="ARBA" id="ARBA00022448"/>
    </source>
</evidence>
<comment type="subcellular location">
    <subcellularLocation>
        <location evidence="2">Cell membrane</location>
        <topology evidence="2">Multi-pass membrane protein</topology>
    </subcellularLocation>
</comment>
<dbReference type="GO" id="GO:0009055">
    <property type="term" value="F:electron transfer activity"/>
    <property type="evidence" value="ECO:0007669"/>
    <property type="project" value="InterPro"/>
</dbReference>
<evidence type="ECO:0000256" key="10">
    <source>
        <dbReference type="ARBA" id="ARBA00023004"/>
    </source>
</evidence>
<proteinExistence type="inferred from homology"/>
<evidence type="ECO:0000256" key="4">
    <source>
        <dbReference type="ARBA" id="ARBA00022475"/>
    </source>
</evidence>
<feature type="domain" description="Cytochrome b561 bacterial/Ni-hydrogenase" evidence="14">
    <location>
        <begin position="9"/>
        <end position="152"/>
    </location>
</feature>
<gene>
    <name evidence="15" type="ORF">NCTC13294_01891</name>
</gene>
<keyword evidence="4" id="KW-1003">Cell membrane</keyword>
<evidence type="ECO:0000256" key="5">
    <source>
        <dbReference type="ARBA" id="ARBA00022617"/>
    </source>
</evidence>
<reference evidence="15 16" key="1">
    <citation type="submission" date="2018-06" db="EMBL/GenBank/DDBJ databases">
        <authorList>
            <consortium name="Pathogen Informatics"/>
            <person name="Doyle S."/>
        </authorList>
    </citation>
    <scope>NUCLEOTIDE SEQUENCE [LARGE SCALE GENOMIC DNA]</scope>
    <source>
        <strain evidence="15 16">NCTC13294</strain>
    </source>
</reference>
<dbReference type="InterPro" id="IPR011577">
    <property type="entry name" value="Cyt_b561_bac/Ni-Hgenase"/>
</dbReference>
<dbReference type="OrthoDB" id="9793784at2"/>
<dbReference type="Pfam" id="PF01292">
    <property type="entry name" value="Ni_hydr_CYTB"/>
    <property type="match status" value="1"/>
</dbReference>
<dbReference type="GO" id="GO:0005886">
    <property type="term" value="C:plasma membrane"/>
    <property type="evidence" value="ECO:0007669"/>
    <property type="project" value="UniProtKB-SubCell"/>
</dbReference>
<dbReference type="GO" id="GO:0020037">
    <property type="term" value="F:heme binding"/>
    <property type="evidence" value="ECO:0007669"/>
    <property type="project" value="TreeGrafter"/>
</dbReference>
<evidence type="ECO:0000313" key="15">
    <source>
        <dbReference type="EMBL" id="SUX24478.1"/>
    </source>
</evidence>
<dbReference type="AlphaFoldDB" id="A0A381EBT1"/>
<feature type="transmembrane region" description="Helical" evidence="13">
    <location>
        <begin position="42"/>
        <end position="63"/>
    </location>
</feature>
<evidence type="ECO:0000256" key="11">
    <source>
        <dbReference type="ARBA" id="ARBA00023136"/>
    </source>
</evidence>
<comment type="cofactor">
    <cofactor evidence="1">
        <name>heme b</name>
        <dbReference type="ChEBI" id="CHEBI:60344"/>
    </cofactor>
</comment>
<dbReference type="EMBL" id="UFUW01000001">
    <property type="protein sequence ID" value="SUX24478.1"/>
    <property type="molecule type" value="Genomic_DNA"/>
</dbReference>
<feature type="transmembrane region" description="Helical" evidence="13">
    <location>
        <begin position="121"/>
        <end position="141"/>
    </location>
</feature>
<evidence type="ECO:0000256" key="12">
    <source>
        <dbReference type="ARBA" id="ARBA00037975"/>
    </source>
</evidence>
<dbReference type="SUPFAM" id="SSF81342">
    <property type="entry name" value="Transmembrane di-heme cytochromes"/>
    <property type="match status" value="1"/>
</dbReference>
<dbReference type="InterPro" id="IPR016174">
    <property type="entry name" value="Di-haem_cyt_TM"/>
</dbReference>
<keyword evidence="16" id="KW-1185">Reference proteome</keyword>
<dbReference type="PANTHER" id="PTHR30529:SF1">
    <property type="entry name" value="CYTOCHROME B561 HOMOLOG 2"/>
    <property type="match status" value="1"/>
</dbReference>
<dbReference type="RefSeq" id="WP_115612092.1">
    <property type="nucleotide sequence ID" value="NZ_JBHLZC010000003.1"/>
</dbReference>
<feature type="transmembrane region" description="Helical" evidence="13">
    <location>
        <begin position="15"/>
        <end position="36"/>
    </location>
</feature>
<dbReference type="GO" id="GO:0046872">
    <property type="term" value="F:metal ion binding"/>
    <property type="evidence" value="ECO:0007669"/>
    <property type="project" value="UniProtKB-KW"/>
</dbReference>
<keyword evidence="6 13" id="KW-0812">Transmembrane</keyword>
<dbReference type="PANTHER" id="PTHR30529">
    <property type="entry name" value="CYTOCHROME B561"/>
    <property type="match status" value="1"/>
</dbReference>
<name>A0A381EBT1_9GAMM</name>
<evidence type="ECO:0000256" key="2">
    <source>
        <dbReference type="ARBA" id="ARBA00004651"/>
    </source>
</evidence>
<keyword evidence="5" id="KW-0349">Heme</keyword>
<evidence type="ECO:0000259" key="14">
    <source>
        <dbReference type="Pfam" id="PF01292"/>
    </source>
</evidence>
<keyword evidence="7" id="KW-0479">Metal-binding</keyword>
<evidence type="ECO:0000256" key="1">
    <source>
        <dbReference type="ARBA" id="ARBA00001970"/>
    </source>
</evidence>
<keyword evidence="3" id="KW-0813">Transport</keyword>
<keyword evidence="11 13" id="KW-0472">Membrane</keyword>
<organism evidence="15 16">
    <name type="scientific">Cardiobacterium valvarum</name>
    <dbReference type="NCBI Taxonomy" id="194702"/>
    <lineage>
        <taxon>Bacteria</taxon>
        <taxon>Pseudomonadati</taxon>
        <taxon>Pseudomonadota</taxon>
        <taxon>Gammaproteobacteria</taxon>
        <taxon>Cardiobacteriales</taxon>
        <taxon>Cardiobacteriaceae</taxon>
        <taxon>Cardiobacterium</taxon>
    </lineage>
</organism>
<evidence type="ECO:0000313" key="16">
    <source>
        <dbReference type="Proteomes" id="UP000254572"/>
    </source>
</evidence>
<dbReference type="Gene3D" id="1.20.950.20">
    <property type="entry name" value="Transmembrane di-heme cytochromes, Chain C"/>
    <property type="match status" value="1"/>
</dbReference>
<evidence type="ECO:0000256" key="8">
    <source>
        <dbReference type="ARBA" id="ARBA00022982"/>
    </source>
</evidence>
<dbReference type="Proteomes" id="UP000254572">
    <property type="component" value="Unassembled WGS sequence"/>
</dbReference>
<keyword evidence="8" id="KW-0249">Electron transport</keyword>
<protein>
    <submittedName>
        <fullName evidence="15">Cytochrome b(N-terminal)/b6/petB</fullName>
    </submittedName>
</protein>